<gene>
    <name evidence="3" type="ORF">SAMN05421684_5501</name>
</gene>
<feature type="domain" description="DUF6286" evidence="2">
    <location>
        <begin position="69"/>
        <end position="171"/>
    </location>
</feature>
<evidence type="ECO:0000256" key="1">
    <source>
        <dbReference type="SAM" id="Phobius"/>
    </source>
</evidence>
<keyword evidence="4" id="KW-1185">Reference proteome</keyword>
<dbReference type="Pfam" id="PF19803">
    <property type="entry name" value="DUF6286"/>
    <property type="match status" value="1"/>
</dbReference>
<organism evidence="3 4">
    <name type="scientific">Asanoa ishikariensis</name>
    <dbReference type="NCBI Taxonomy" id="137265"/>
    <lineage>
        <taxon>Bacteria</taxon>
        <taxon>Bacillati</taxon>
        <taxon>Actinomycetota</taxon>
        <taxon>Actinomycetes</taxon>
        <taxon>Micromonosporales</taxon>
        <taxon>Micromonosporaceae</taxon>
        <taxon>Asanoa</taxon>
    </lineage>
</organism>
<feature type="transmembrane region" description="Helical" evidence="1">
    <location>
        <begin position="57"/>
        <end position="78"/>
    </location>
</feature>
<dbReference type="InterPro" id="IPR046253">
    <property type="entry name" value="DUF6286"/>
</dbReference>
<dbReference type="AlphaFoldDB" id="A0A1H3TCI5"/>
<dbReference type="OrthoDB" id="3367822at2"/>
<proteinExistence type="predicted"/>
<keyword evidence="1" id="KW-1133">Transmembrane helix</keyword>
<evidence type="ECO:0000313" key="4">
    <source>
        <dbReference type="Proteomes" id="UP000199632"/>
    </source>
</evidence>
<name>A0A1H3TCI5_9ACTN</name>
<evidence type="ECO:0000259" key="2">
    <source>
        <dbReference type="Pfam" id="PF19803"/>
    </source>
</evidence>
<evidence type="ECO:0000313" key="3">
    <source>
        <dbReference type="EMBL" id="SDZ47820.1"/>
    </source>
</evidence>
<dbReference type="Proteomes" id="UP000199632">
    <property type="component" value="Unassembled WGS sequence"/>
</dbReference>
<dbReference type="RefSeq" id="WP_090798951.1">
    <property type="nucleotide sequence ID" value="NZ_BOND01000002.1"/>
</dbReference>
<dbReference type="EMBL" id="FNQB01000003">
    <property type="protein sequence ID" value="SDZ47820.1"/>
    <property type="molecule type" value="Genomic_DNA"/>
</dbReference>
<sequence>MKKLNRILAILFSLGFIFLAVLIVVELIFERAGAGPAIVNWHGIYDWMGSHTWESRSVRIIGGLCALGGLVLLGLQLIPRKKERLKVSGGRDEIDAAIDRRSVVRTVQQAVGDIDGISQARVALHGNKVTVDARRRAEASEGITTQTVADATHRAVDELHLRRPPRITIKLATARER</sequence>
<protein>
    <recommendedName>
        <fullName evidence="2">DUF6286 domain-containing protein</fullName>
    </recommendedName>
</protein>
<keyword evidence="1" id="KW-0812">Transmembrane</keyword>
<reference evidence="4" key="1">
    <citation type="submission" date="2016-10" db="EMBL/GenBank/DDBJ databases">
        <authorList>
            <person name="Varghese N."/>
            <person name="Submissions S."/>
        </authorList>
    </citation>
    <scope>NUCLEOTIDE SEQUENCE [LARGE SCALE GENOMIC DNA]</scope>
    <source>
        <strain evidence="4">DSM 44718</strain>
    </source>
</reference>
<keyword evidence="1" id="KW-0472">Membrane</keyword>
<dbReference type="STRING" id="137265.SAMN05421684_5501"/>
<feature type="transmembrane region" description="Helical" evidence="1">
    <location>
        <begin position="7"/>
        <end position="29"/>
    </location>
</feature>
<accession>A0A1H3TCI5</accession>